<proteinExistence type="predicted"/>
<dbReference type="EMBL" id="CM023475">
    <property type="protein sequence ID" value="KAH7946254.1"/>
    <property type="molecule type" value="Genomic_DNA"/>
</dbReference>
<keyword evidence="2" id="KW-1185">Reference proteome</keyword>
<evidence type="ECO:0000313" key="1">
    <source>
        <dbReference type="EMBL" id="KAH7946254.1"/>
    </source>
</evidence>
<gene>
    <name evidence="1" type="ORF">HPB49_022227</name>
</gene>
<reference evidence="1" key="1">
    <citation type="submission" date="2020-05" db="EMBL/GenBank/DDBJ databases">
        <title>Large-scale comparative analyses of tick genomes elucidate their genetic diversity and vector capacities.</title>
        <authorList>
            <person name="Jia N."/>
            <person name="Wang J."/>
            <person name="Shi W."/>
            <person name="Du L."/>
            <person name="Sun Y."/>
            <person name="Zhan W."/>
            <person name="Jiang J."/>
            <person name="Wang Q."/>
            <person name="Zhang B."/>
            <person name="Ji P."/>
            <person name="Sakyi L.B."/>
            <person name="Cui X."/>
            <person name="Yuan T."/>
            <person name="Jiang B."/>
            <person name="Yang W."/>
            <person name="Lam T.T.-Y."/>
            <person name="Chang Q."/>
            <person name="Ding S."/>
            <person name="Wang X."/>
            <person name="Zhu J."/>
            <person name="Ruan X."/>
            <person name="Zhao L."/>
            <person name="Wei J."/>
            <person name="Que T."/>
            <person name="Du C."/>
            <person name="Cheng J."/>
            <person name="Dai P."/>
            <person name="Han X."/>
            <person name="Huang E."/>
            <person name="Gao Y."/>
            <person name="Liu J."/>
            <person name="Shao H."/>
            <person name="Ye R."/>
            <person name="Li L."/>
            <person name="Wei W."/>
            <person name="Wang X."/>
            <person name="Wang C."/>
            <person name="Yang T."/>
            <person name="Huo Q."/>
            <person name="Li W."/>
            <person name="Guo W."/>
            <person name="Chen H."/>
            <person name="Zhou L."/>
            <person name="Ni X."/>
            <person name="Tian J."/>
            <person name="Zhou Y."/>
            <person name="Sheng Y."/>
            <person name="Liu T."/>
            <person name="Pan Y."/>
            <person name="Xia L."/>
            <person name="Li J."/>
            <person name="Zhao F."/>
            <person name="Cao W."/>
        </authorList>
    </citation>
    <scope>NUCLEOTIDE SEQUENCE</scope>
    <source>
        <strain evidence="1">Dsil-2018</strain>
    </source>
</reference>
<dbReference type="Proteomes" id="UP000821865">
    <property type="component" value="Chromosome 6"/>
</dbReference>
<comment type="caution">
    <text evidence="1">The sequence shown here is derived from an EMBL/GenBank/DDBJ whole genome shotgun (WGS) entry which is preliminary data.</text>
</comment>
<organism evidence="1 2">
    <name type="scientific">Dermacentor silvarum</name>
    <name type="common">Tick</name>
    <dbReference type="NCBI Taxonomy" id="543639"/>
    <lineage>
        <taxon>Eukaryota</taxon>
        <taxon>Metazoa</taxon>
        <taxon>Ecdysozoa</taxon>
        <taxon>Arthropoda</taxon>
        <taxon>Chelicerata</taxon>
        <taxon>Arachnida</taxon>
        <taxon>Acari</taxon>
        <taxon>Parasitiformes</taxon>
        <taxon>Ixodida</taxon>
        <taxon>Ixodoidea</taxon>
        <taxon>Ixodidae</taxon>
        <taxon>Rhipicephalinae</taxon>
        <taxon>Dermacentor</taxon>
    </lineage>
</organism>
<evidence type="ECO:0000313" key="2">
    <source>
        <dbReference type="Proteomes" id="UP000821865"/>
    </source>
</evidence>
<protein>
    <submittedName>
        <fullName evidence="1">Uncharacterized protein</fullName>
    </submittedName>
</protein>
<name>A0ACB8CN38_DERSI</name>
<accession>A0ACB8CN38</accession>
<sequence length="215" mass="24191">MHQTTQEYVADELKKGSHVQPEAFESVTIFFSDIVGFTSLSADSSPMQVVTLLNDLYTCFDSIIDRHDAYKVETIGDAYLVASGLPIRNGNEHVREIARIALTLRHQLQFFKIRHLPKRKLQLRIGVHSGPCVAGVVGLKMPKYCLFGDTVNTASRMETTGEPLKIHVSSKAKELLDIFGNFQLTLRGEVQVKGKGVMTTYWLEGEHNWQPETEQ</sequence>